<feature type="chain" id="PRO_5042991719" description="Kazal-like domain-containing protein" evidence="2">
    <location>
        <begin position="17"/>
        <end position="1028"/>
    </location>
</feature>
<feature type="domain" description="Kazal-like" evidence="3">
    <location>
        <begin position="640"/>
        <end position="689"/>
    </location>
</feature>
<dbReference type="Pfam" id="PF25027">
    <property type="entry name" value="EGF1_RECK"/>
    <property type="match status" value="1"/>
</dbReference>
<comment type="caution">
    <text evidence="4">The sequence shown here is derived from an EMBL/GenBank/DDBJ whole genome shotgun (WGS) entry which is preliminary data.</text>
</comment>
<dbReference type="SUPFAM" id="SSF100895">
    <property type="entry name" value="Kazal-type serine protease inhibitors"/>
    <property type="match status" value="3"/>
</dbReference>
<dbReference type="GO" id="GO:0005886">
    <property type="term" value="C:plasma membrane"/>
    <property type="evidence" value="ECO:0007669"/>
    <property type="project" value="TreeGrafter"/>
</dbReference>
<dbReference type="Gene3D" id="3.30.60.30">
    <property type="match status" value="1"/>
</dbReference>
<keyword evidence="2" id="KW-0732">Signal</keyword>
<evidence type="ECO:0000259" key="3">
    <source>
        <dbReference type="PROSITE" id="PS51465"/>
    </source>
</evidence>
<reference evidence="4 5" key="1">
    <citation type="journal article" date="2023" name="Arcadia Sci">
        <title>De novo assembly of a long-read Amblyomma americanum tick genome.</title>
        <authorList>
            <person name="Chou S."/>
            <person name="Poskanzer K.E."/>
            <person name="Rollins M."/>
            <person name="Thuy-Boun P.S."/>
        </authorList>
    </citation>
    <scope>NUCLEOTIDE SEQUENCE [LARGE SCALE GENOMIC DNA]</scope>
    <source>
        <strain evidence="4">F_SG_1</strain>
        <tissue evidence="4">Salivary glands</tissue>
    </source>
</reference>
<accession>A0AAQ4EHH9</accession>
<feature type="signal peptide" evidence="2">
    <location>
        <begin position="1"/>
        <end position="16"/>
    </location>
</feature>
<dbReference type="GO" id="GO:0008191">
    <property type="term" value="F:metalloendopeptidase inhibitor activity"/>
    <property type="evidence" value="ECO:0007669"/>
    <property type="project" value="InterPro"/>
</dbReference>
<dbReference type="Pfam" id="PF23332">
    <property type="entry name" value="CC4_RECK"/>
    <property type="match status" value="2"/>
</dbReference>
<dbReference type="InterPro" id="IPR055110">
    <property type="entry name" value="RECK-like_N"/>
</dbReference>
<feature type="compositionally biased region" description="Low complexity" evidence="1">
    <location>
        <begin position="127"/>
        <end position="138"/>
    </location>
</feature>
<dbReference type="Pfam" id="PF07648">
    <property type="entry name" value="Kazal_2"/>
    <property type="match status" value="3"/>
</dbReference>
<proteinExistence type="predicted"/>
<feature type="compositionally biased region" description="Basic and acidic residues" evidence="1">
    <location>
        <begin position="115"/>
        <end position="126"/>
    </location>
</feature>
<dbReference type="InterPro" id="IPR056978">
    <property type="entry name" value="CC4_RECK"/>
</dbReference>
<name>A0AAQ4EHH9_AMBAM</name>
<evidence type="ECO:0000256" key="1">
    <source>
        <dbReference type="SAM" id="MobiDB-lite"/>
    </source>
</evidence>
<dbReference type="Pfam" id="PF23298">
    <property type="entry name" value="FZ_RECK"/>
    <property type="match status" value="1"/>
</dbReference>
<dbReference type="SMART" id="SM00280">
    <property type="entry name" value="KAZAL"/>
    <property type="match status" value="3"/>
</dbReference>
<gene>
    <name evidence="4" type="ORF">V5799_011219</name>
</gene>
<dbReference type="GO" id="GO:0030198">
    <property type="term" value="P:extracellular matrix organization"/>
    <property type="evidence" value="ECO:0007669"/>
    <property type="project" value="TreeGrafter"/>
</dbReference>
<protein>
    <recommendedName>
        <fullName evidence="3">Kazal-like domain-containing protein</fullName>
    </recommendedName>
</protein>
<dbReference type="PANTHER" id="PTHR13487">
    <property type="entry name" value="SERINE PROTEASE INHIBITOR"/>
    <property type="match status" value="1"/>
</dbReference>
<dbReference type="InterPro" id="IPR036058">
    <property type="entry name" value="Kazal_dom_sf"/>
</dbReference>
<dbReference type="PROSITE" id="PS51465">
    <property type="entry name" value="KAZAL_2"/>
    <property type="match status" value="1"/>
</dbReference>
<evidence type="ECO:0000313" key="5">
    <source>
        <dbReference type="Proteomes" id="UP001321473"/>
    </source>
</evidence>
<keyword evidence="5" id="KW-1185">Reference proteome</keyword>
<evidence type="ECO:0000256" key="2">
    <source>
        <dbReference type="SAM" id="SignalP"/>
    </source>
</evidence>
<dbReference type="Pfam" id="PF22961">
    <property type="entry name" value="RECK-like_N"/>
    <property type="match status" value="1"/>
</dbReference>
<dbReference type="InterPro" id="IPR056976">
    <property type="entry name" value="EGF1_RECK"/>
</dbReference>
<organism evidence="4 5">
    <name type="scientific">Amblyomma americanum</name>
    <name type="common">Lone star tick</name>
    <dbReference type="NCBI Taxonomy" id="6943"/>
    <lineage>
        <taxon>Eukaryota</taxon>
        <taxon>Metazoa</taxon>
        <taxon>Ecdysozoa</taxon>
        <taxon>Arthropoda</taxon>
        <taxon>Chelicerata</taxon>
        <taxon>Arachnida</taxon>
        <taxon>Acari</taxon>
        <taxon>Parasitiformes</taxon>
        <taxon>Ixodida</taxon>
        <taxon>Ixodoidea</taxon>
        <taxon>Ixodidae</taxon>
        <taxon>Amblyomminae</taxon>
        <taxon>Amblyomma</taxon>
    </lineage>
</organism>
<dbReference type="InterPro" id="IPR056979">
    <property type="entry name" value="FZ_RECK"/>
</dbReference>
<dbReference type="PANTHER" id="PTHR13487:SF3">
    <property type="entry name" value="REVERSION-INDUCING CYSTEINE-RICH PROTEIN WITH KAZAL MOTIFS"/>
    <property type="match status" value="1"/>
</dbReference>
<dbReference type="AlphaFoldDB" id="A0AAQ4EHH9"/>
<dbReference type="EMBL" id="JARKHS020015657">
    <property type="protein sequence ID" value="KAK8774249.1"/>
    <property type="molecule type" value="Genomic_DNA"/>
</dbReference>
<dbReference type="Proteomes" id="UP001321473">
    <property type="component" value="Unassembled WGS sequence"/>
</dbReference>
<dbReference type="InterPro" id="IPR039016">
    <property type="entry name" value="RECK"/>
</dbReference>
<evidence type="ECO:0000313" key="4">
    <source>
        <dbReference type="EMBL" id="KAK8774249.1"/>
    </source>
</evidence>
<dbReference type="InterPro" id="IPR002350">
    <property type="entry name" value="Kazal_dom"/>
</dbReference>
<sequence>MWSAGLVSVFWALANGLELELAERWYGQPCCQRARLEGCRRACLQARSADDLEPWCRRSDELDLQVCLEGRGGFGSPHPPGRRNLESCCALASTAACRRRVCGSQQRTQQLRRERLPLQDNRDQRRLQQQQQLAEQEQQRACTEPRVVRCLRNATSTRHPHKLHCCGQAPSGQCRDTCLRVLRAEEAAAEGDDEEMAADEDAVDALLAGGCVAPGLHERLWQCLLGWGSGPTSQALPADGAKLQCCLRAATIECQRMCLRAYGSEWETSWETFHGRCRYQPAEAALRQCLDDVDEPCELGCGGPISFCAQLVGGGRPWSLYRRCDASADRAARDSAQLWMRTGPPTAAVALGNGGRREATAAPLGGCPADAWKALACALTFRPCHATHHSSTLCRADCLALAARCTDGRQLAPLCDSLAPPGAPCLSILAPVTHTGFMPAAELATQPCRSRPCGGSAICVVNRHCPPGQPCTKFHCIPGCPVGFSSSTLVPRGSLARLPSAEGGRLCWTRCQCSESGALVGCTPTGCDAAAPRQCWLAGRPRAPGSRFLVQGCLRCRCDDTGHVSCASASLDCLSPDSESLSFKRALLFEIAVKLEVKRELRLRFCARAHGGALVRDSRCQHSEHNNDEPYLTRSTTIRRHTAASCGCSPDDDDEGEVCGADGRTHRNACLARCAGLAPGQWAPGPCHQADPCAGKQCPAHAPRCVAWPRACLGPCKQFVCVGNATGSGSCYGPVCDTDGHEHSSVCALMTSRGPGDPAPWLAHRGPCELGCRSKGPVCGLDGETYVSECAAWSQRVLVDYRGPCLHRRKPDQCGRVRCPPLPSGGCPLKRLPGACCPVCGWGLRLVLDRPWRDNGSDEEAERPLSALLWWLRAQLSSTQCDLFGHLDSALPGFLMLLVMPTSRPASWTLCRAEAQRLDALVRVRSPALFSLVPMEAVAGSAGLLDQTPEPTSSAPGAGRLATSASLLLLVLLPLLVVTAVYPAPLFRPQETTEVLLLQPRPGPSPHAASAGRTVSRRSIIAVCRERG</sequence>
<feature type="region of interest" description="Disordered" evidence="1">
    <location>
        <begin position="115"/>
        <end position="138"/>
    </location>
</feature>